<dbReference type="NCBIfam" id="TIGR01845">
    <property type="entry name" value="outer_NodT"/>
    <property type="match status" value="1"/>
</dbReference>
<keyword evidence="2" id="KW-0564">Palmitate</keyword>
<dbReference type="KEGG" id="ctes:O987_21585"/>
<evidence type="ECO:0000313" key="4">
    <source>
        <dbReference type="EMBL" id="AIJ48406.1"/>
    </source>
</evidence>
<keyword evidence="2" id="KW-0449">Lipoprotein</keyword>
<sequence length="497" mass="52657">MSPIVFRTSSDLAPTGRRLLALPVWAVLLTGCAVGPDFQRPPPPANAAFTRDAFPAATVAAPGSTGQAQQFLAGVDVPDRWWTHFQSPELDALVQEALKANPTVAAAQAALRQAQAMVKAQRGAYLPRVQAGYTPSRQKDAGESPFTLHTAQVSVGFTPDVFGGNRRAVEALRASAEAQRFQLEATYLTLAANVVTTAVEQASVRDQIAATRAIVIANTRALEILRRQLAVGQVAGLDVALVEAALAQSEQQLPELEKQLEQSRNALAALIGRLPAEAPEHQFSIDSLKLPQELPLSLPSQLVEQRPDVRVAAAELQAASAQIGVATANMLPQFSLTAARGGAAGAFGQMFATGNPFWSIVAEMSQTLFAGGTLMYERKAAQAAFDQSAALYKEAVIAAFQDVSNTLYALKSDAEALNAAVRTERATQRALMLVQKQLAAGEVDALALTASQQAYQEAVIARVQAQAARLVDTAALFQALGGGWWNQARADTVASKD</sequence>
<evidence type="ECO:0000256" key="2">
    <source>
        <dbReference type="RuleBase" id="RU362097"/>
    </source>
</evidence>
<dbReference type="InterPro" id="IPR003423">
    <property type="entry name" value="OMP_efflux"/>
</dbReference>
<evidence type="ECO:0000256" key="1">
    <source>
        <dbReference type="ARBA" id="ARBA00007613"/>
    </source>
</evidence>
<organism evidence="4 5">
    <name type="scientific">Comamonas testosteroni TK102</name>
    <dbReference type="NCBI Taxonomy" id="1392005"/>
    <lineage>
        <taxon>Bacteria</taxon>
        <taxon>Pseudomonadati</taxon>
        <taxon>Pseudomonadota</taxon>
        <taxon>Betaproteobacteria</taxon>
        <taxon>Burkholderiales</taxon>
        <taxon>Comamonadaceae</taxon>
        <taxon>Comamonas</taxon>
    </lineage>
</organism>
<dbReference type="SUPFAM" id="SSF56954">
    <property type="entry name" value="Outer membrane efflux proteins (OEP)"/>
    <property type="match status" value="1"/>
</dbReference>
<dbReference type="PANTHER" id="PTHR30203">
    <property type="entry name" value="OUTER MEMBRANE CATION EFFLUX PROTEIN"/>
    <property type="match status" value="1"/>
</dbReference>
<dbReference type="GO" id="GO:0015562">
    <property type="term" value="F:efflux transmembrane transporter activity"/>
    <property type="evidence" value="ECO:0007669"/>
    <property type="project" value="InterPro"/>
</dbReference>
<dbReference type="AlphaFoldDB" id="A0A076PUL5"/>
<dbReference type="GO" id="GO:0005886">
    <property type="term" value="C:plasma membrane"/>
    <property type="evidence" value="ECO:0007669"/>
    <property type="project" value="UniProtKB-SubCell"/>
</dbReference>
<dbReference type="PROSITE" id="PS51257">
    <property type="entry name" value="PROKAR_LIPOPROTEIN"/>
    <property type="match status" value="1"/>
</dbReference>
<dbReference type="Pfam" id="PF02321">
    <property type="entry name" value="OEP"/>
    <property type="match status" value="2"/>
</dbReference>
<keyword evidence="3" id="KW-0175">Coiled coil</keyword>
<reference evidence="4 5" key="1">
    <citation type="journal article" date="2014" name="Genome Announc.">
        <title>Complete Genome Sequence of Polychlorinated Biphenyl Degrader Comamonas testosteroni TK102 (NBRC 109938).</title>
        <authorList>
            <person name="Fukuda K."/>
            <person name="Hosoyama A."/>
            <person name="Tsuchikane K."/>
            <person name="Ohji S."/>
            <person name="Yamazoe A."/>
            <person name="Fujita N."/>
            <person name="Shintani M."/>
            <person name="Kimbara K."/>
        </authorList>
    </citation>
    <scope>NUCLEOTIDE SEQUENCE [LARGE SCALE GENOMIC DNA]</scope>
    <source>
        <strain evidence="4">TK102</strain>
    </source>
</reference>
<evidence type="ECO:0000313" key="5">
    <source>
        <dbReference type="Proteomes" id="UP000028782"/>
    </source>
</evidence>
<keyword evidence="2" id="KW-1134">Transmembrane beta strand</keyword>
<comment type="subcellular location">
    <subcellularLocation>
        <location evidence="2">Cell membrane</location>
        <topology evidence="2">Lipid-anchor</topology>
    </subcellularLocation>
</comment>
<comment type="similarity">
    <text evidence="1 2">Belongs to the outer membrane factor (OMF) (TC 1.B.17) family.</text>
</comment>
<dbReference type="EMBL" id="CP006704">
    <property type="protein sequence ID" value="AIJ48406.1"/>
    <property type="molecule type" value="Genomic_DNA"/>
</dbReference>
<proteinExistence type="inferred from homology"/>
<gene>
    <name evidence="4" type="ORF">O987_21585</name>
</gene>
<dbReference type="HOGENOM" id="CLU_012817_13_0_4"/>
<name>A0A076PUL5_COMTE</name>
<dbReference type="Gene3D" id="2.20.200.10">
    <property type="entry name" value="Outer membrane efflux proteins (OEP)"/>
    <property type="match status" value="1"/>
</dbReference>
<protein>
    <submittedName>
        <fullName evidence="4">RND transporter</fullName>
    </submittedName>
</protein>
<evidence type="ECO:0000256" key="3">
    <source>
        <dbReference type="SAM" id="Coils"/>
    </source>
</evidence>
<keyword evidence="2" id="KW-0472">Membrane</keyword>
<accession>A0A076PUL5</accession>
<dbReference type="PANTHER" id="PTHR30203:SF33">
    <property type="entry name" value="BLR4455 PROTEIN"/>
    <property type="match status" value="1"/>
</dbReference>
<feature type="coiled-coil region" evidence="3">
    <location>
        <begin position="239"/>
        <end position="273"/>
    </location>
</feature>
<dbReference type="InterPro" id="IPR010131">
    <property type="entry name" value="MdtP/NodT-like"/>
</dbReference>
<dbReference type="Gene3D" id="1.20.1600.10">
    <property type="entry name" value="Outer membrane efflux proteins (OEP)"/>
    <property type="match status" value="1"/>
</dbReference>
<dbReference type="Proteomes" id="UP000028782">
    <property type="component" value="Chromosome"/>
</dbReference>
<dbReference type="RefSeq" id="WP_235214193.1">
    <property type="nucleotide sequence ID" value="NZ_CP006704.1"/>
</dbReference>
<keyword evidence="2" id="KW-0812">Transmembrane</keyword>